<dbReference type="EMBL" id="FQZO01000002">
    <property type="protein sequence ID" value="SHJ00428.1"/>
    <property type="molecule type" value="Genomic_DNA"/>
</dbReference>
<evidence type="ECO:0000259" key="3">
    <source>
        <dbReference type="PROSITE" id="PS01031"/>
    </source>
</evidence>
<dbReference type="AlphaFoldDB" id="A0A1M6FRS3"/>
<keyword evidence="5" id="KW-1185">Reference proteome</keyword>
<sequence length="132" mass="15941">MNDLIPFKVSENKFLTSEEFFNEFFENYFIKKSFNLKLINEDFKVKLEETPKKYFVEADLRNFNKKDIKVEYVNKFLVISAENNTKGKSKNYVKQRIPSDNFRRMFYLDNIHEKSIYTNYNNGFLTIVLSKI</sequence>
<dbReference type="SUPFAM" id="SSF49764">
    <property type="entry name" value="HSP20-like chaperones"/>
    <property type="match status" value="1"/>
</dbReference>
<comment type="similarity">
    <text evidence="1 2">Belongs to the small heat shock protein (HSP20) family.</text>
</comment>
<evidence type="ECO:0000256" key="1">
    <source>
        <dbReference type="PROSITE-ProRule" id="PRU00285"/>
    </source>
</evidence>
<evidence type="ECO:0000313" key="4">
    <source>
        <dbReference type="EMBL" id="SHJ00428.1"/>
    </source>
</evidence>
<accession>A0A1M6FRS3</accession>
<proteinExistence type="inferred from homology"/>
<dbReference type="InterPro" id="IPR002068">
    <property type="entry name" value="A-crystallin/Hsp20_dom"/>
</dbReference>
<dbReference type="PROSITE" id="PS01031">
    <property type="entry name" value="SHSP"/>
    <property type="match status" value="1"/>
</dbReference>
<dbReference type="Pfam" id="PF00011">
    <property type="entry name" value="HSP20"/>
    <property type="match status" value="1"/>
</dbReference>
<name>A0A1M6FRS3_9CLOT</name>
<evidence type="ECO:0000256" key="2">
    <source>
        <dbReference type="RuleBase" id="RU003616"/>
    </source>
</evidence>
<protein>
    <submittedName>
        <fullName evidence="4">HSP20 family protein</fullName>
    </submittedName>
</protein>
<feature type="domain" description="SHSP" evidence="3">
    <location>
        <begin position="36"/>
        <end position="132"/>
    </location>
</feature>
<dbReference type="RefSeq" id="WP_073006105.1">
    <property type="nucleotide sequence ID" value="NZ_FQZO01000002.1"/>
</dbReference>
<gene>
    <name evidence="4" type="ORF">SAMN05444401_2051</name>
</gene>
<dbReference type="Proteomes" id="UP000184080">
    <property type="component" value="Unassembled WGS sequence"/>
</dbReference>
<organism evidence="4 5">
    <name type="scientific">Clostridium amylolyticum</name>
    <dbReference type="NCBI Taxonomy" id="1121298"/>
    <lineage>
        <taxon>Bacteria</taxon>
        <taxon>Bacillati</taxon>
        <taxon>Bacillota</taxon>
        <taxon>Clostridia</taxon>
        <taxon>Eubacteriales</taxon>
        <taxon>Clostridiaceae</taxon>
        <taxon>Clostridium</taxon>
    </lineage>
</organism>
<dbReference type="InterPro" id="IPR008978">
    <property type="entry name" value="HSP20-like_chaperone"/>
</dbReference>
<dbReference type="STRING" id="1121298.SAMN05444401_2051"/>
<dbReference type="Gene3D" id="2.60.40.790">
    <property type="match status" value="1"/>
</dbReference>
<dbReference type="OrthoDB" id="9811615at2"/>
<evidence type="ECO:0000313" key="5">
    <source>
        <dbReference type="Proteomes" id="UP000184080"/>
    </source>
</evidence>
<reference evidence="4 5" key="1">
    <citation type="submission" date="2016-11" db="EMBL/GenBank/DDBJ databases">
        <authorList>
            <person name="Jaros S."/>
            <person name="Januszkiewicz K."/>
            <person name="Wedrychowicz H."/>
        </authorList>
    </citation>
    <scope>NUCLEOTIDE SEQUENCE [LARGE SCALE GENOMIC DNA]</scope>
    <source>
        <strain evidence="4 5">DSM 21864</strain>
    </source>
</reference>